<proteinExistence type="predicted"/>
<evidence type="ECO:0008006" key="2">
    <source>
        <dbReference type="Google" id="ProtNLM"/>
    </source>
</evidence>
<sequence>RGIPEDAFTRVIREDPMKKGLLYAGTETGVYVSFDDGKNWQSFQLNLPIVPVTDLVVKENDLVVATQGRSFWILDDLTPLHQLTNKVAGSTSHMFKPRDTYRLPGGGGWGGPSPTWGANPPNGVMAFYYLKEALGKDDKFKLEFMESDGDVIKTFSNKKDRKNPSPVAETKKGMNRFVWDMRYPDAKKVPNAVMWGGRHIGPKAVPGEYKVKVTLNGKSQTQSFNILKDPRINTTQSDFQDQFDLLMDIRNRTTEINEKILTIRSIKDQINTLTGL</sequence>
<dbReference type="InterPro" id="IPR015943">
    <property type="entry name" value="WD40/YVTN_repeat-like_dom_sf"/>
</dbReference>
<gene>
    <name evidence="1" type="ORF">METZ01_LOCUS413224</name>
</gene>
<protein>
    <recommendedName>
        <fullName evidence="2">Glycosyl hydrolase</fullName>
    </recommendedName>
</protein>
<feature type="non-terminal residue" evidence="1">
    <location>
        <position position="276"/>
    </location>
</feature>
<accession>A0A382WP64</accession>
<feature type="non-terminal residue" evidence="1">
    <location>
        <position position="1"/>
    </location>
</feature>
<dbReference type="AlphaFoldDB" id="A0A382WP64"/>
<dbReference type="SUPFAM" id="SSF50939">
    <property type="entry name" value="Sialidases"/>
    <property type="match status" value="1"/>
</dbReference>
<reference evidence="1" key="1">
    <citation type="submission" date="2018-05" db="EMBL/GenBank/DDBJ databases">
        <authorList>
            <person name="Lanie J.A."/>
            <person name="Ng W.-L."/>
            <person name="Kazmierczak K.M."/>
            <person name="Andrzejewski T.M."/>
            <person name="Davidsen T.M."/>
            <person name="Wayne K.J."/>
            <person name="Tettelin H."/>
            <person name="Glass J.I."/>
            <person name="Rusch D."/>
            <person name="Podicherti R."/>
            <person name="Tsui H.-C.T."/>
            <person name="Winkler M.E."/>
        </authorList>
    </citation>
    <scope>NUCLEOTIDE SEQUENCE</scope>
</reference>
<organism evidence="1">
    <name type="scientific">marine metagenome</name>
    <dbReference type="NCBI Taxonomy" id="408172"/>
    <lineage>
        <taxon>unclassified sequences</taxon>
        <taxon>metagenomes</taxon>
        <taxon>ecological metagenomes</taxon>
    </lineage>
</organism>
<evidence type="ECO:0000313" key="1">
    <source>
        <dbReference type="EMBL" id="SVD60370.1"/>
    </source>
</evidence>
<dbReference type="EMBL" id="UINC01161280">
    <property type="protein sequence ID" value="SVD60370.1"/>
    <property type="molecule type" value="Genomic_DNA"/>
</dbReference>
<dbReference type="Gene3D" id="2.130.10.10">
    <property type="entry name" value="YVTN repeat-like/Quinoprotein amine dehydrogenase"/>
    <property type="match status" value="1"/>
</dbReference>
<dbReference type="InterPro" id="IPR036278">
    <property type="entry name" value="Sialidase_sf"/>
</dbReference>
<name>A0A382WP64_9ZZZZ</name>